<feature type="transmembrane region" description="Helical" evidence="5">
    <location>
        <begin position="6"/>
        <end position="26"/>
    </location>
</feature>
<dbReference type="GO" id="GO:0016020">
    <property type="term" value="C:membrane"/>
    <property type="evidence" value="ECO:0007669"/>
    <property type="project" value="UniProtKB-SubCell"/>
</dbReference>
<feature type="transmembrane region" description="Helical" evidence="5">
    <location>
        <begin position="354"/>
        <end position="379"/>
    </location>
</feature>
<feature type="transmembrane region" description="Helical" evidence="5">
    <location>
        <begin position="90"/>
        <end position="110"/>
    </location>
</feature>
<protein>
    <submittedName>
        <fullName evidence="6">Uncharacterized protein</fullName>
    </submittedName>
</protein>
<evidence type="ECO:0000256" key="5">
    <source>
        <dbReference type="SAM" id="Phobius"/>
    </source>
</evidence>
<keyword evidence="4 5" id="KW-0472">Membrane</keyword>
<feature type="transmembrane region" description="Helical" evidence="5">
    <location>
        <begin position="131"/>
        <end position="153"/>
    </location>
</feature>
<feature type="transmembrane region" description="Helical" evidence="5">
    <location>
        <begin position="500"/>
        <end position="518"/>
    </location>
</feature>
<keyword evidence="2 5" id="KW-0812">Transmembrane</keyword>
<proteinExistence type="predicted"/>
<sequence>MADIFMIIVAIVAFVILAVVAIYLMINYQHPDDKNEAYFPKFIVIVGIMLAGFTAFLLPMDVANNDGYAGCTGYDTDLCGGLDMELVWSIFFWLIPIWCFVLIPFATFFYEADDGLLLNPGGEKQSRVKSAVVWTLGTIIIVGIIFVTTYFLFSEAQIPIKAYTAKTVAQGLTEQERGRIDFQSTVPAGVNFTTSFLADFDEGDRLYASGQVDLGEQTIPLKVSATTFFAGLMAWLGWFLFAIFGGIGMSALPMDLLLSFRNRPRKMDAAEYAEAQTSLRTRVNELVGIGEMIKVERDGQAPTNTSKNPFNKEKRKERQALNEFKSAVFLLEQDVQDFQACTSEYEKTNPLVPWISLIFGFFSCIISLFWLIHICVYVLPAKPIALFLNTYFAWFDGWFPLFGVLSVAIFTLYMLFAAIKGCFKFGMRCACIQLYPMIVGKTYMSAFLFNVGLVLLCSLPVVQFCATSFSSYARNSTIFRIFGVQIENLGFFGVFWKNNIFTYIFLVWSLLCMIYLWCKPKDGPPSSDALRDRLKSRTA</sequence>
<evidence type="ECO:0000256" key="2">
    <source>
        <dbReference type="ARBA" id="ARBA00022692"/>
    </source>
</evidence>
<dbReference type="Pfam" id="PF04791">
    <property type="entry name" value="LMBR1"/>
    <property type="match status" value="1"/>
</dbReference>
<feature type="transmembrane region" description="Helical" evidence="5">
    <location>
        <begin position="38"/>
        <end position="58"/>
    </location>
</feature>
<comment type="subcellular location">
    <subcellularLocation>
        <location evidence="1">Membrane</location>
        <topology evidence="1">Multi-pass membrane protein</topology>
    </subcellularLocation>
</comment>
<dbReference type="Proteomes" id="UP001295423">
    <property type="component" value="Unassembled WGS sequence"/>
</dbReference>
<evidence type="ECO:0000313" key="6">
    <source>
        <dbReference type="EMBL" id="CAJ1930697.1"/>
    </source>
</evidence>
<accession>A0AAD2CND0</accession>
<evidence type="ECO:0000256" key="1">
    <source>
        <dbReference type="ARBA" id="ARBA00004141"/>
    </source>
</evidence>
<keyword evidence="7" id="KW-1185">Reference proteome</keyword>
<dbReference type="InterPro" id="IPR006876">
    <property type="entry name" value="LMBR1-like_membr_prot"/>
</dbReference>
<keyword evidence="3 5" id="KW-1133">Transmembrane helix</keyword>
<reference evidence="6" key="1">
    <citation type="submission" date="2023-08" db="EMBL/GenBank/DDBJ databases">
        <authorList>
            <person name="Audoor S."/>
            <person name="Bilcke G."/>
        </authorList>
    </citation>
    <scope>NUCLEOTIDE SEQUENCE</scope>
</reference>
<dbReference type="PANTHER" id="PTHR31652:SF0">
    <property type="entry name" value="LIMR FAMILY PROTEIN DDB_G0283707-RELATED"/>
    <property type="match status" value="1"/>
</dbReference>
<feature type="transmembrane region" description="Helical" evidence="5">
    <location>
        <begin position="447"/>
        <end position="469"/>
    </location>
</feature>
<dbReference type="EMBL" id="CAKOGP040000113">
    <property type="protein sequence ID" value="CAJ1930697.1"/>
    <property type="molecule type" value="Genomic_DNA"/>
</dbReference>
<comment type="caution">
    <text evidence="6">The sequence shown here is derived from an EMBL/GenBank/DDBJ whole genome shotgun (WGS) entry which is preliminary data.</text>
</comment>
<gene>
    <name evidence="6" type="ORF">CYCCA115_LOCUS2042</name>
</gene>
<dbReference type="AlphaFoldDB" id="A0AAD2CND0"/>
<evidence type="ECO:0000256" key="3">
    <source>
        <dbReference type="ARBA" id="ARBA00022989"/>
    </source>
</evidence>
<organism evidence="6 7">
    <name type="scientific">Cylindrotheca closterium</name>
    <dbReference type="NCBI Taxonomy" id="2856"/>
    <lineage>
        <taxon>Eukaryota</taxon>
        <taxon>Sar</taxon>
        <taxon>Stramenopiles</taxon>
        <taxon>Ochrophyta</taxon>
        <taxon>Bacillariophyta</taxon>
        <taxon>Bacillariophyceae</taxon>
        <taxon>Bacillariophycidae</taxon>
        <taxon>Bacillariales</taxon>
        <taxon>Bacillariaceae</taxon>
        <taxon>Cylindrotheca</taxon>
    </lineage>
</organism>
<dbReference type="PANTHER" id="PTHR31652">
    <property type="entry name" value="LIMR FAMILY PROTEIN DDB_G0283707-RELATED"/>
    <property type="match status" value="1"/>
</dbReference>
<name>A0AAD2CND0_9STRA</name>
<evidence type="ECO:0000313" key="7">
    <source>
        <dbReference type="Proteomes" id="UP001295423"/>
    </source>
</evidence>
<evidence type="ECO:0000256" key="4">
    <source>
        <dbReference type="ARBA" id="ARBA00023136"/>
    </source>
</evidence>
<feature type="transmembrane region" description="Helical" evidence="5">
    <location>
        <begin position="235"/>
        <end position="258"/>
    </location>
</feature>
<feature type="transmembrane region" description="Helical" evidence="5">
    <location>
        <begin position="399"/>
        <end position="419"/>
    </location>
</feature>